<protein>
    <submittedName>
        <fullName evidence="1">Uncharacterized protein</fullName>
    </submittedName>
</protein>
<sequence length="19" mass="2167">MRVCLCYKLCANIVPNVLN</sequence>
<accession>A0A0E9SM39</accession>
<reference evidence="1" key="2">
    <citation type="journal article" date="2015" name="Fish Shellfish Immunol.">
        <title>Early steps in the European eel (Anguilla anguilla)-Vibrio vulnificus interaction in the gills: Role of the RtxA13 toxin.</title>
        <authorList>
            <person name="Callol A."/>
            <person name="Pajuelo D."/>
            <person name="Ebbesson L."/>
            <person name="Teles M."/>
            <person name="MacKenzie S."/>
            <person name="Amaro C."/>
        </authorList>
    </citation>
    <scope>NUCLEOTIDE SEQUENCE</scope>
</reference>
<reference evidence="1" key="1">
    <citation type="submission" date="2014-11" db="EMBL/GenBank/DDBJ databases">
        <authorList>
            <person name="Amaro Gonzalez C."/>
        </authorList>
    </citation>
    <scope>NUCLEOTIDE SEQUENCE</scope>
</reference>
<proteinExistence type="predicted"/>
<dbReference type="AlphaFoldDB" id="A0A0E9SM39"/>
<evidence type="ECO:0000313" key="1">
    <source>
        <dbReference type="EMBL" id="JAH42376.1"/>
    </source>
</evidence>
<organism evidence="1">
    <name type="scientific">Anguilla anguilla</name>
    <name type="common">European freshwater eel</name>
    <name type="synonym">Muraena anguilla</name>
    <dbReference type="NCBI Taxonomy" id="7936"/>
    <lineage>
        <taxon>Eukaryota</taxon>
        <taxon>Metazoa</taxon>
        <taxon>Chordata</taxon>
        <taxon>Craniata</taxon>
        <taxon>Vertebrata</taxon>
        <taxon>Euteleostomi</taxon>
        <taxon>Actinopterygii</taxon>
        <taxon>Neopterygii</taxon>
        <taxon>Teleostei</taxon>
        <taxon>Anguilliformes</taxon>
        <taxon>Anguillidae</taxon>
        <taxon>Anguilla</taxon>
    </lineage>
</organism>
<name>A0A0E9SM39_ANGAN</name>
<dbReference type="EMBL" id="GBXM01066201">
    <property type="protein sequence ID" value="JAH42376.1"/>
    <property type="molecule type" value="Transcribed_RNA"/>
</dbReference>